<dbReference type="EMBL" id="JBHUFW010000011">
    <property type="protein sequence ID" value="MFD1864288.1"/>
    <property type="molecule type" value="Genomic_DNA"/>
</dbReference>
<protein>
    <submittedName>
        <fullName evidence="1">Uncharacterized protein</fullName>
    </submittedName>
</protein>
<proteinExistence type="predicted"/>
<organism evidence="1 2">
    <name type="scientific">Planococcus chinensis</name>
    <dbReference type="NCBI Taxonomy" id="272917"/>
    <lineage>
        <taxon>Bacteria</taxon>
        <taxon>Bacillati</taxon>
        <taxon>Bacillota</taxon>
        <taxon>Bacilli</taxon>
        <taxon>Bacillales</taxon>
        <taxon>Caryophanaceae</taxon>
        <taxon>Planococcus</taxon>
    </lineage>
</organism>
<keyword evidence="2" id="KW-1185">Reference proteome</keyword>
<sequence>MQEKQCLNEGSVNYYFLRSKDVHEEDGKEFITLFARLTREFTFYSQDHVYSQRQSVWVDIDEVASEDAPAKVKELPNTIQTFTVQEKVFEELVEASKQCPKELYFVTPMHDRNGMK</sequence>
<dbReference type="Proteomes" id="UP001597273">
    <property type="component" value="Unassembled WGS sequence"/>
</dbReference>
<name>A0ABW4QLL9_9BACL</name>
<evidence type="ECO:0000313" key="1">
    <source>
        <dbReference type="EMBL" id="MFD1864288.1"/>
    </source>
</evidence>
<evidence type="ECO:0000313" key="2">
    <source>
        <dbReference type="Proteomes" id="UP001597273"/>
    </source>
</evidence>
<reference evidence="2" key="1">
    <citation type="journal article" date="2019" name="Int. J. Syst. Evol. Microbiol.">
        <title>The Global Catalogue of Microorganisms (GCM) 10K type strain sequencing project: providing services to taxonomists for standard genome sequencing and annotation.</title>
        <authorList>
            <consortium name="The Broad Institute Genomics Platform"/>
            <consortium name="The Broad Institute Genome Sequencing Center for Infectious Disease"/>
            <person name="Wu L."/>
            <person name="Ma J."/>
        </authorList>
    </citation>
    <scope>NUCLEOTIDE SEQUENCE [LARGE SCALE GENOMIC DNA]</scope>
    <source>
        <strain evidence="2">CGMCC 1.15475</strain>
    </source>
</reference>
<dbReference type="RefSeq" id="WP_204890663.1">
    <property type="nucleotide sequence ID" value="NZ_JBHUFW010000011.1"/>
</dbReference>
<comment type="caution">
    <text evidence="1">The sequence shown here is derived from an EMBL/GenBank/DDBJ whole genome shotgun (WGS) entry which is preliminary data.</text>
</comment>
<accession>A0ABW4QLL9</accession>
<gene>
    <name evidence="1" type="ORF">ACFSDB_15370</name>
</gene>